<proteinExistence type="predicted"/>
<evidence type="ECO:0000259" key="2">
    <source>
        <dbReference type="Pfam" id="PF04200"/>
    </source>
</evidence>
<dbReference type="Gene3D" id="3.80.10.10">
    <property type="entry name" value="Ribonuclease Inhibitor"/>
    <property type="match status" value="1"/>
</dbReference>
<evidence type="ECO:0000313" key="3">
    <source>
        <dbReference type="EMBL" id="TDO20398.1"/>
    </source>
</evidence>
<accession>A0A4R6IFD5</accession>
<dbReference type="NCBIfam" id="NF045861">
    <property type="entry name" value="glide_Gli349"/>
    <property type="match status" value="1"/>
</dbReference>
<dbReference type="OrthoDB" id="400383at2"/>
<keyword evidence="3" id="KW-0449">Lipoprotein</keyword>
<dbReference type="Pfam" id="PF13306">
    <property type="entry name" value="LRR_5"/>
    <property type="match status" value="1"/>
</dbReference>
<evidence type="ECO:0000256" key="1">
    <source>
        <dbReference type="SAM" id="Phobius"/>
    </source>
</evidence>
<dbReference type="Proteomes" id="UP000295518">
    <property type="component" value="Unassembled WGS sequence"/>
</dbReference>
<comment type="caution">
    <text evidence="3">The sequence shown here is derived from an EMBL/GenBank/DDBJ whole genome shotgun (WGS) entry which is preliminary data.</text>
</comment>
<feature type="domain" description="Lipoprotein-associated type-17" evidence="2">
    <location>
        <begin position="803"/>
        <end position="878"/>
    </location>
</feature>
<feature type="domain" description="Lipoprotein-associated type-17" evidence="2">
    <location>
        <begin position="2136"/>
        <end position="2223"/>
    </location>
</feature>
<dbReference type="RefSeq" id="WP_094254640.1">
    <property type="nucleotide sequence ID" value="NZ_NNCE01000003.1"/>
</dbReference>
<organism evidence="3 4">
    <name type="scientific">Mycoplasma testudineum</name>
    <dbReference type="NCBI Taxonomy" id="244584"/>
    <lineage>
        <taxon>Bacteria</taxon>
        <taxon>Bacillati</taxon>
        <taxon>Mycoplasmatota</taxon>
        <taxon>Mollicutes</taxon>
        <taxon>Mycoplasmataceae</taxon>
        <taxon>Mycoplasma</taxon>
    </lineage>
</organism>
<keyword evidence="1" id="KW-0472">Membrane</keyword>
<gene>
    <name evidence="3" type="ORF">EI74_0476</name>
</gene>
<evidence type="ECO:0000313" key="4">
    <source>
        <dbReference type="Proteomes" id="UP000295518"/>
    </source>
</evidence>
<dbReference type="EMBL" id="SNWN01000011">
    <property type="protein sequence ID" value="TDO20398.1"/>
    <property type="molecule type" value="Genomic_DNA"/>
</dbReference>
<reference evidence="3 4" key="1">
    <citation type="submission" date="2019-03" db="EMBL/GenBank/DDBJ databases">
        <title>Genomic Encyclopedia of Archaeal and Bacterial Type Strains, Phase II (KMG-II): from individual species to whole genera.</title>
        <authorList>
            <person name="Goeker M."/>
        </authorList>
    </citation>
    <scope>NUCLEOTIDE SEQUENCE [LARGE SCALE GENOMIC DNA]</scope>
    <source>
        <strain evidence="3 4">ATCC 700618</strain>
    </source>
</reference>
<sequence>MDKKSKILIGSAVGVVTVGATVGIGVGVGLSTDNNSDTFAITNSPDLIPSLDNNGVLSNYTAIDAIEQINSRNSIIGFNFISARENATNLDSRLEYSVVSAAVDPSSDGTQIELTIRVSIKNIDGTLTTRNYSVKSSGWLNNEAGTKKILDSTSNDYVNITIAPAAANKTANQLNPDDLIISANETPIAGATTTIKSVNTIAGNTTSVSVVYEISRDGISVQRSIIISNIVPQLQTKVNQAPEIVPTLNVSLEDTFSELTNKRHKQVYGINPNNISRSNFNPIVSEDTLVRYEIISVAKKEPNNLDDSQYLITIRKSSTETSVQFISDYQVTIDNLYTPNEWYLKSNWNKFPLKINTELAAKPVQLVTLNEFIAGTSVDYSQTNTKNKPDRFNVNVTGFSVRSVPNGEATGTVTVAVGTAVAQYNVTVTGFMKNETYVKNVLNKISIFKPEVIFNGTVPQVFASELRGENFTTNLPRDILNEISIANNSRSNSKIEISLAVVTPTGAEIAQRNKSGQIQVTLSIRGISENNQAITESAYTKTQELQGATKAQLDTSIINYFVNKKEVPVLKNEEDKNKKPTEIKVEDFQPLNFNLVSENPRANISPLSATVTQIKSTDATRGSLVALVTITNDDKTVTRTYEATVTGFDSALKDNTLAVTDYIVSRSNTANESRDVEYTEAAKAAHPKIDTLPSNTKVSDFDFIGGTKTTVDGQSVTEHNITINNKTIKVYSQIINLFATDSKGEANIAIRVFAGTTAVGDRFETNTVRIVGGFQTTVVAQAKSDVEAVIRDLKANPARISFSNTSKVQDQTLGSDTVNSDYTVTSVDSKVRAEVTNIDSSNDDGSVTLTIRVSSATEVDSKPAFSSTFTYKMTGFATTAKNKNREFAQSYANSVASGIISSTEATPDLNVSKLLTLVNTVTASSFNPKKVKFNTGNDGIGEVDATLTVLEFSASQENDSNGQPKGEGTALVEVSIGTGTNVGTATYNVIVSGFPNQSKIENQKIVDQYAGATNTNKAIPFLIDSNKKQQATAANGGVLTSDYRIEIASGIISGIIKSVTSKEGSNGVRAVITVEVAAGNGSTRATATYIVEDDGFLSVEKYEIYQAAAARAIIIDQAAKSDRLSSITNVIRLAPSGQNKSASAALNEDIIITSEEGSDVKLSAQILSGSRNNETGDVTFKIKGTLTKNSVIYDYTLDQEIKARLFLPSEAKLVQDAPRLTVDWNEGADRNISAVNASIANFHVVGASDSSLYDYTINSITSVPTGENATEGNTAAFTIRVSLKTNPSVTNSYTVTLTGFIPTAQENNAKIVNGYIKDTTNHLKAVASDEIKKSKAVGDLVNTDITIEGTKANLSFEVLDINPASANNTTAVVTIKVTAGTGINAYSNTYNQTITGFLQATKSSNEKLLTKYIASENRDNPVLLAAIQNAKDEYAVANLQTSDFTITPRSTVDSQIGQSITNLQAKVGTDTTAVVTVTLTLGTGSALATKTYTTEFPGFASAARANAIGLIRRYESQLQGDLTKYNQPILTNSRKPQEVALSSVVGASNLSNWNIAATVAGHPLLTFTVSSATASDTPNAVDVTVLITANANDANVDSRATKSYVITIPGFLTDLQSRNFQIASTYRDRTDRITPTLLVDTSRSVKSLTTADFSITQPSDNTAVRLSVFSVAVDPVDETVAVVTVRVSVGNGTAISNSVTYSQKFEGFRKAGLEDSRIAVEKYLARNSAEKSVPVLNNLINKEQTSGNSIIAQNFSISQPINNNTDPEVVLSISKVTPISNGSSVEVTIRVAAGAGETLYEKEEKVTVNGFATNDIAQAWLVVNNYIASGNRVNPVAKPNATDKQAANVTVSDFTLDTTGVVNVTPTITSVKPSSTDDTVVEVTITVTHSTQKTVSRTYISTVSGFSSAQKAANIAAVKAFIENTANKPTLRDGINKAVTSVQNLIVSDYVIKNNTSQNPPLSINVTSIVEKGESAADQKIARVTWTVSAGSGLNFATQQSTFEESGFADRATGAATRSVLDYINSQTRNQVQLRRTVDLQNSPDTITAAQLTINAAPTGSDVNLQIGTLPKVTDINQTTLEVPVIVTSTKDSNISRTYISTITSFFSKARVEASKFATLGVWPAVFKTDDNFTQNNLYSAEELKSILPSSITSNMLNIGLPNPAQTSHSNTDRTNIRSTIISVVPNNDQGALTVNLGVSYIEDNQIGAFEATYSVTITGLLTSGQAQINNAVQYQFRFSGDRTRSTASSTVFANYNLEASNAVLKNLSDNDRGLTYSVTNIEALENGVKARLTIRISGQTTAIPRTYLQTIDGFLTKTKFDNLQVLTNWSSIQHNVTLQLNTQNITTNNTAITEINKISTAISTNNQTLLETYFNNYQTTDMTKLGITRTTTNAVAINDSNGIPRDIKVTFLISVGQGDDIVTLNRDQTYFGFADPGAGKIFLKIQKMLEANESGKNQYIKVKQSSVEKILTTKTAIGDNFFTVEDFEVPADKQTELTNEGFTFTRTSVSRTTRENVLTGSIIVNFTLAAEGATQNFSMQVKGFRTASDAINAYKEDITKRLEVKSKLDNNALWTKTAETTSTNFETIFNGTKDNYPLQNREINNLIISVGNGVVNTDTSKVDFIVTVSKSLETLFSGAKGTINLSDNYISQVNGFKRTNFGADAYRYQDDKGNFYSNTPTNPTAITKLEVNPTKTSIEANAFRNSDKLVLLTLNEGLTSIGANAFSSAKITLLDLPKSLMNIGDSAFTNSPLASLTGLDLTKIEYLKENVFAAATTSEKNKIHDWKFSKAELAAVLLNSGDKDKTKASEVQANNFRFENSENFQTLGDITFSMNTTPISDAKDEFGALTLNYTVNIGTNGNTVKSKEFSKKVYGFKTTIESLEFYDTKVTNNFDASNLDTIVLQNKKLSSWKDDRTNQEYNQSNEIFRPSFTVDESKGGYKNSINLAQDTISTFLTNTDQTGQILSNRGGALYIAFKMTPRTAESLETLFSGKNLFYNLQAGKETLGIRGTADWTIDPSASRWELTDLNQPNINWITGNEYNNNDITRAGNLENGVSYKFNSVIPSQFINKDVILEIMNHSNPVGTSSGLVKLTFLVKNDSGNSKQFSRYAAALLRNEVTDSFWSILGSQTNSAKSNIYSLTIFNNSSQLLSRNERTQIMIALATKWTGVVPTSDNTNNTTQVDWTKL</sequence>
<dbReference type="InterPro" id="IPR007326">
    <property type="entry name" value="Lipoprotein-assoc_dom"/>
</dbReference>
<keyword evidence="1" id="KW-0812">Transmembrane</keyword>
<keyword evidence="4" id="KW-1185">Reference proteome</keyword>
<name>A0A4R6IFD5_9MOLU</name>
<feature type="transmembrane region" description="Helical" evidence="1">
    <location>
        <begin position="7"/>
        <end position="30"/>
    </location>
</feature>
<feature type="domain" description="Lipoprotein-associated type-17" evidence="2">
    <location>
        <begin position="2797"/>
        <end position="2879"/>
    </location>
</feature>
<feature type="domain" description="Lipoprotein-associated type-17" evidence="2">
    <location>
        <begin position="569"/>
        <end position="648"/>
    </location>
</feature>
<dbReference type="InterPro" id="IPR032675">
    <property type="entry name" value="LRR_dom_sf"/>
</dbReference>
<dbReference type="InterPro" id="IPR026906">
    <property type="entry name" value="LRR_5"/>
</dbReference>
<keyword evidence="1" id="KW-1133">Transmembrane helix</keyword>
<dbReference type="Pfam" id="PF04200">
    <property type="entry name" value="Lipoprotein_17"/>
    <property type="match status" value="5"/>
</dbReference>
<protein>
    <submittedName>
        <fullName evidence="3">Lipoprotein-associated protein</fullName>
    </submittedName>
</protein>
<feature type="domain" description="Lipoprotein-associated type-17" evidence="2">
    <location>
        <begin position="1125"/>
        <end position="1197"/>
    </location>
</feature>